<name>A0A9P5N6P3_GYMJU</name>
<sequence length="64" mass="6765">MKLSFATTLISLMLATTALSQNIAIGFPKDGASVTPGSNITVEFDRPVRLIHSSKGSIPNPHTL</sequence>
<evidence type="ECO:0000256" key="1">
    <source>
        <dbReference type="SAM" id="SignalP"/>
    </source>
</evidence>
<dbReference type="Proteomes" id="UP000724874">
    <property type="component" value="Unassembled WGS sequence"/>
</dbReference>
<keyword evidence="1" id="KW-0732">Signal</keyword>
<dbReference type="EMBL" id="JADNYJ010000456">
    <property type="protein sequence ID" value="KAF8869362.1"/>
    <property type="molecule type" value="Genomic_DNA"/>
</dbReference>
<dbReference type="OrthoDB" id="10535015at2759"/>
<proteinExistence type="predicted"/>
<protein>
    <submittedName>
        <fullName evidence="2">Uncharacterized protein</fullName>
    </submittedName>
</protein>
<keyword evidence="3" id="KW-1185">Reference proteome</keyword>
<organism evidence="2 3">
    <name type="scientific">Gymnopilus junonius</name>
    <name type="common">Spectacular rustgill mushroom</name>
    <name type="synonym">Gymnopilus spectabilis subsp. junonius</name>
    <dbReference type="NCBI Taxonomy" id="109634"/>
    <lineage>
        <taxon>Eukaryota</taxon>
        <taxon>Fungi</taxon>
        <taxon>Dikarya</taxon>
        <taxon>Basidiomycota</taxon>
        <taxon>Agaricomycotina</taxon>
        <taxon>Agaricomycetes</taxon>
        <taxon>Agaricomycetidae</taxon>
        <taxon>Agaricales</taxon>
        <taxon>Agaricineae</taxon>
        <taxon>Hymenogastraceae</taxon>
        <taxon>Gymnopilus</taxon>
    </lineage>
</organism>
<dbReference type="AlphaFoldDB" id="A0A9P5N6P3"/>
<evidence type="ECO:0000313" key="3">
    <source>
        <dbReference type="Proteomes" id="UP000724874"/>
    </source>
</evidence>
<gene>
    <name evidence="2" type="ORF">CPB84DRAFT_1804662</name>
</gene>
<feature type="signal peptide" evidence="1">
    <location>
        <begin position="1"/>
        <end position="20"/>
    </location>
</feature>
<comment type="caution">
    <text evidence="2">The sequence shown here is derived from an EMBL/GenBank/DDBJ whole genome shotgun (WGS) entry which is preliminary data.</text>
</comment>
<accession>A0A9P5N6P3</accession>
<evidence type="ECO:0000313" key="2">
    <source>
        <dbReference type="EMBL" id="KAF8869362.1"/>
    </source>
</evidence>
<reference evidence="2" key="1">
    <citation type="submission" date="2020-11" db="EMBL/GenBank/DDBJ databases">
        <authorList>
            <consortium name="DOE Joint Genome Institute"/>
            <person name="Ahrendt S."/>
            <person name="Riley R."/>
            <person name="Andreopoulos W."/>
            <person name="LaButti K."/>
            <person name="Pangilinan J."/>
            <person name="Ruiz-duenas F.J."/>
            <person name="Barrasa J.M."/>
            <person name="Sanchez-Garcia M."/>
            <person name="Camarero S."/>
            <person name="Miyauchi S."/>
            <person name="Serrano A."/>
            <person name="Linde D."/>
            <person name="Babiker R."/>
            <person name="Drula E."/>
            <person name="Ayuso-Fernandez I."/>
            <person name="Pacheco R."/>
            <person name="Padilla G."/>
            <person name="Ferreira P."/>
            <person name="Barriuso J."/>
            <person name="Kellner H."/>
            <person name="Castanera R."/>
            <person name="Alfaro M."/>
            <person name="Ramirez L."/>
            <person name="Pisabarro A.G."/>
            <person name="Kuo A."/>
            <person name="Tritt A."/>
            <person name="Lipzen A."/>
            <person name="He G."/>
            <person name="Yan M."/>
            <person name="Ng V."/>
            <person name="Cullen D."/>
            <person name="Martin F."/>
            <person name="Rosso M.-N."/>
            <person name="Henrissat B."/>
            <person name="Hibbett D."/>
            <person name="Martinez A.T."/>
            <person name="Grigoriev I.V."/>
        </authorList>
    </citation>
    <scope>NUCLEOTIDE SEQUENCE</scope>
    <source>
        <strain evidence="2">AH 44721</strain>
    </source>
</reference>
<feature type="chain" id="PRO_5040335599" evidence="1">
    <location>
        <begin position="21"/>
        <end position="64"/>
    </location>
</feature>